<dbReference type="KEGG" id="oca:OCAR_5738"/>
<dbReference type="GO" id="GO:0003998">
    <property type="term" value="F:acylphosphatase activity"/>
    <property type="evidence" value="ECO:0007669"/>
    <property type="project" value="UniProtKB-EC"/>
</dbReference>
<proteinExistence type="inferred from homology"/>
<evidence type="ECO:0000256" key="5">
    <source>
        <dbReference type="PROSITE-ProRule" id="PRU00520"/>
    </source>
</evidence>
<dbReference type="Proteomes" id="UP000007730">
    <property type="component" value="Chromosome"/>
</dbReference>
<dbReference type="PANTHER" id="PTHR47268">
    <property type="entry name" value="ACYLPHOSPHATASE"/>
    <property type="match status" value="1"/>
</dbReference>
<protein>
    <recommendedName>
        <fullName evidence="2 5">acylphosphatase</fullName>
        <ecNumber evidence="2 5">3.6.1.7</ecNumber>
    </recommendedName>
</protein>
<evidence type="ECO:0000256" key="2">
    <source>
        <dbReference type="ARBA" id="ARBA00012150"/>
    </source>
</evidence>
<name>B6JF51_AFIC5</name>
<dbReference type="PANTHER" id="PTHR47268:SF4">
    <property type="entry name" value="ACYLPHOSPHATASE"/>
    <property type="match status" value="1"/>
</dbReference>
<dbReference type="HOGENOM" id="CLU_141932_3_2_5"/>
<dbReference type="Gene3D" id="3.30.70.100">
    <property type="match status" value="1"/>
</dbReference>
<gene>
    <name evidence="8" type="ordered locus">OCA5_c22700</name>
</gene>
<evidence type="ECO:0000259" key="7">
    <source>
        <dbReference type="PROSITE" id="PS51160"/>
    </source>
</evidence>
<dbReference type="RefSeq" id="WP_012562894.1">
    <property type="nucleotide sequence ID" value="NC_011386.1"/>
</dbReference>
<dbReference type="SUPFAM" id="SSF54975">
    <property type="entry name" value="Acylphosphatase/BLUF domain-like"/>
    <property type="match status" value="1"/>
</dbReference>
<accession>B6JF51</accession>
<keyword evidence="3 5" id="KW-0378">Hydrolase</keyword>
<dbReference type="STRING" id="504832.OCA5_c22700"/>
<evidence type="ECO:0000256" key="1">
    <source>
        <dbReference type="ARBA" id="ARBA00005614"/>
    </source>
</evidence>
<dbReference type="AlphaFoldDB" id="B6JF51"/>
<feature type="active site" evidence="5">
    <location>
        <position position="20"/>
    </location>
</feature>
<evidence type="ECO:0000256" key="6">
    <source>
        <dbReference type="RuleBase" id="RU004168"/>
    </source>
</evidence>
<organism evidence="8 9">
    <name type="scientific">Afipia carboxidovorans (strain ATCC 49405 / DSM 1227 / KCTC 32145 / OM5)</name>
    <name type="common">Oligotropha carboxidovorans</name>
    <dbReference type="NCBI Taxonomy" id="504832"/>
    <lineage>
        <taxon>Bacteria</taxon>
        <taxon>Pseudomonadati</taxon>
        <taxon>Pseudomonadota</taxon>
        <taxon>Alphaproteobacteria</taxon>
        <taxon>Hyphomicrobiales</taxon>
        <taxon>Nitrobacteraceae</taxon>
        <taxon>Afipia</taxon>
    </lineage>
</organism>
<dbReference type="NCBIfam" id="NF010996">
    <property type="entry name" value="PRK14421.1"/>
    <property type="match status" value="1"/>
</dbReference>
<feature type="domain" description="Acylphosphatase-like" evidence="7">
    <location>
        <begin position="5"/>
        <end position="97"/>
    </location>
</feature>
<dbReference type="PROSITE" id="PS00151">
    <property type="entry name" value="ACYLPHOSPHATASE_2"/>
    <property type="match status" value="1"/>
</dbReference>
<feature type="active site" evidence="5">
    <location>
        <position position="38"/>
    </location>
</feature>
<dbReference type="EMBL" id="CP002826">
    <property type="protein sequence ID" value="AEI06971.1"/>
    <property type="molecule type" value="Genomic_DNA"/>
</dbReference>
<dbReference type="PATRIC" id="fig|504832.7.peg.2395"/>
<evidence type="ECO:0000313" key="8">
    <source>
        <dbReference type="EMBL" id="AEI06971.1"/>
    </source>
</evidence>
<dbReference type="InterPro" id="IPR020456">
    <property type="entry name" value="Acylphosphatase"/>
</dbReference>
<dbReference type="OrthoDB" id="5295388at2"/>
<dbReference type="PROSITE" id="PS51160">
    <property type="entry name" value="ACYLPHOSPHATASE_3"/>
    <property type="match status" value="1"/>
</dbReference>
<comment type="similarity">
    <text evidence="1 6">Belongs to the acylphosphatase family.</text>
</comment>
<keyword evidence="9" id="KW-1185">Reference proteome</keyword>
<dbReference type="eggNOG" id="COG1254">
    <property type="taxonomic scope" value="Bacteria"/>
</dbReference>
<dbReference type="KEGG" id="ocg:OCA5_c22700"/>
<evidence type="ECO:0000256" key="3">
    <source>
        <dbReference type="ARBA" id="ARBA00022801"/>
    </source>
</evidence>
<dbReference type="InterPro" id="IPR001792">
    <property type="entry name" value="Acylphosphatase-like_dom"/>
</dbReference>
<sequence>MAQVTRHLFIHGRVQGVGYRAWAQDTANRLGLDGWVRNRRSGEVELLVSGRPEVVAEMIEACRAGPPFAHVTRIDEADAAPEEAHAEGRVAGFISRPTV</sequence>
<dbReference type="EC" id="3.6.1.7" evidence="2 5"/>
<dbReference type="Pfam" id="PF00708">
    <property type="entry name" value="Acylphosphatase"/>
    <property type="match status" value="1"/>
</dbReference>
<evidence type="ECO:0000256" key="4">
    <source>
        <dbReference type="ARBA" id="ARBA00047645"/>
    </source>
</evidence>
<comment type="catalytic activity">
    <reaction evidence="4 5">
        <text>an acyl phosphate + H2O = a carboxylate + phosphate + H(+)</text>
        <dbReference type="Rhea" id="RHEA:14965"/>
        <dbReference type="ChEBI" id="CHEBI:15377"/>
        <dbReference type="ChEBI" id="CHEBI:15378"/>
        <dbReference type="ChEBI" id="CHEBI:29067"/>
        <dbReference type="ChEBI" id="CHEBI:43474"/>
        <dbReference type="ChEBI" id="CHEBI:59918"/>
        <dbReference type="EC" id="3.6.1.7"/>
    </reaction>
</comment>
<dbReference type="InterPro" id="IPR017968">
    <property type="entry name" value="Acylphosphatase_CS"/>
</dbReference>
<evidence type="ECO:0000313" key="9">
    <source>
        <dbReference type="Proteomes" id="UP000007730"/>
    </source>
</evidence>
<reference evidence="8 9" key="1">
    <citation type="journal article" date="2011" name="J. Bacteriol.">
        <title>Complete genome sequences of the chemolithoautotrophic Oligotropha carboxidovorans strains OM4 and OM5.</title>
        <authorList>
            <person name="Volland S."/>
            <person name="Rachinger M."/>
            <person name="Strittmatter A."/>
            <person name="Daniel R."/>
            <person name="Gottschalk G."/>
            <person name="Meyer O."/>
        </authorList>
    </citation>
    <scope>NUCLEOTIDE SEQUENCE [LARGE SCALE GENOMIC DNA]</scope>
    <source>
        <strain evidence="9">ATCC 49405 / DSM 1227 / KCTC 32145 / OM5</strain>
    </source>
</reference>
<dbReference type="InterPro" id="IPR036046">
    <property type="entry name" value="Acylphosphatase-like_dom_sf"/>
</dbReference>